<keyword evidence="3" id="KW-1185">Reference proteome</keyword>
<dbReference type="InterPro" id="IPR018445">
    <property type="entry name" value="Put_Phosphate_transp_reg"/>
</dbReference>
<dbReference type="PANTHER" id="PTHR36536">
    <property type="entry name" value="UPF0111 PROTEIN HI_1603"/>
    <property type="match status" value="1"/>
</dbReference>
<evidence type="ECO:0008006" key="4">
    <source>
        <dbReference type="Google" id="ProtNLM"/>
    </source>
</evidence>
<dbReference type="PANTHER" id="PTHR36536:SF3">
    <property type="entry name" value="UPF0111 PROTEIN HI_1603"/>
    <property type="match status" value="1"/>
</dbReference>
<protein>
    <recommendedName>
        <fullName evidence="4">Phosphate transport regulator</fullName>
    </recommendedName>
</protein>
<proteinExistence type="inferred from homology"/>
<dbReference type="Proteomes" id="UP000236604">
    <property type="component" value="Unassembled WGS sequence"/>
</dbReference>
<reference evidence="2 3" key="1">
    <citation type="submission" date="2013-12" db="EMBL/GenBank/DDBJ databases">
        <title>Comparative genomics of Petrotoga isolates.</title>
        <authorList>
            <person name="Nesbo C.L."/>
            <person name="Charchuk R."/>
            <person name="Chow K."/>
        </authorList>
    </citation>
    <scope>NUCLEOTIDE SEQUENCE [LARGE SCALE GENOMIC DNA]</scope>
    <source>
        <strain evidence="2 3">DSM 14811</strain>
    </source>
</reference>
<comment type="caution">
    <text evidence="2">The sequence shown here is derived from an EMBL/GenBank/DDBJ whole genome shotgun (WGS) entry which is preliminary data.</text>
</comment>
<evidence type="ECO:0000313" key="3">
    <source>
        <dbReference type="Proteomes" id="UP000236604"/>
    </source>
</evidence>
<comment type="similarity">
    <text evidence="1">Belongs to the UPF0111 family.</text>
</comment>
<dbReference type="InterPro" id="IPR038078">
    <property type="entry name" value="PhoU-like_sf"/>
</dbReference>
<name>A0A2K1P8V1_9BACT</name>
<dbReference type="InterPro" id="IPR002727">
    <property type="entry name" value="DUF47"/>
</dbReference>
<dbReference type="AlphaFoldDB" id="A0A2K1P8V1"/>
<dbReference type="NCBIfam" id="TIGR00153">
    <property type="entry name" value="TIGR00153 family protein"/>
    <property type="match status" value="1"/>
</dbReference>
<organism evidence="2 3">
    <name type="scientific">Petrotoga mexicana DSM 14811</name>
    <dbReference type="NCBI Taxonomy" id="1122954"/>
    <lineage>
        <taxon>Bacteria</taxon>
        <taxon>Thermotogati</taxon>
        <taxon>Thermotogota</taxon>
        <taxon>Thermotogae</taxon>
        <taxon>Petrotogales</taxon>
        <taxon>Petrotogaceae</taxon>
        <taxon>Petrotoga</taxon>
    </lineage>
</organism>
<dbReference type="EMBL" id="AZRN01000023">
    <property type="protein sequence ID" value="PNR99214.1"/>
    <property type="molecule type" value="Genomic_DNA"/>
</dbReference>
<dbReference type="RefSeq" id="WP_103077218.1">
    <property type="nucleotide sequence ID" value="NZ_AZRN01000023.1"/>
</dbReference>
<evidence type="ECO:0000256" key="1">
    <source>
        <dbReference type="ARBA" id="ARBA00008591"/>
    </source>
</evidence>
<evidence type="ECO:0000313" key="2">
    <source>
        <dbReference type="EMBL" id="PNR99214.1"/>
    </source>
</evidence>
<dbReference type="Pfam" id="PF01865">
    <property type="entry name" value="PhoU_div"/>
    <property type="match status" value="1"/>
</dbReference>
<gene>
    <name evidence="2" type="ORF">X927_06360</name>
</gene>
<dbReference type="Gene3D" id="1.20.58.220">
    <property type="entry name" value="Phosphate transport system protein phou homolog 2, domain 2"/>
    <property type="match status" value="1"/>
</dbReference>
<accession>A0A2K1P8V1</accession>
<sequence length="217" mass="25443">MKLFFGKKEEKVIKLFSKHLEKVEEGVNLLTESVELYVTDDIEKSVELSKQISNIESEADTLRRKTESEMYQGAFLPNFRGELLELIEAVDKVMNKIQTVSEILAFQKPKIPEDFKADFLEQSRLVKKTYKFLKKSIENVFENIEKSGEYIQKVELHEHEEDILEKDMLRRLFEINNLELCEKLQLKDLFLQIGDIADKAEDASDKLEIIVLKRNIK</sequence>